<dbReference type="SMART" id="SM00184">
    <property type="entry name" value="RING"/>
    <property type="match status" value="1"/>
</dbReference>
<dbReference type="SUPFAM" id="SSF57850">
    <property type="entry name" value="RING/U-box"/>
    <property type="match status" value="1"/>
</dbReference>
<evidence type="ECO:0000259" key="5">
    <source>
        <dbReference type="PROSITE" id="PS50089"/>
    </source>
</evidence>
<name>A0A4W5M1Y9_9TELE</name>
<evidence type="ECO:0000256" key="1">
    <source>
        <dbReference type="ARBA" id="ARBA00022723"/>
    </source>
</evidence>
<feature type="domain" description="B box-type" evidence="6">
    <location>
        <begin position="89"/>
        <end position="127"/>
    </location>
</feature>
<accession>A0A4W5M1Y9</accession>
<evidence type="ECO:0000313" key="8">
    <source>
        <dbReference type="Proteomes" id="UP000314982"/>
    </source>
</evidence>
<organism evidence="7 8">
    <name type="scientific">Hucho hucho</name>
    <name type="common">huchen</name>
    <dbReference type="NCBI Taxonomy" id="62062"/>
    <lineage>
        <taxon>Eukaryota</taxon>
        <taxon>Metazoa</taxon>
        <taxon>Chordata</taxon>
        <taxon>Craniata</taxon>
        <taxon>Vertebrata</taxon>
        <taxon>Euteleostomi</taxon>
        <taxon>Actinopterygii</taxon>
        <taxon>Neopterygii</taxon>
        <taxon>Teleostei</taxon>
        <taxon>Protacanthopterygii</taxon>
        <taxon>Salmoniformes</taxon>
        <taxon>Salmonidae</taxon>
        <taxon>Salmoninae</taxon>
        <taxon>Hucho</taxon>
    </lineage>
</organism>
<dbReference type="Proteomes" id="UP000314982">
    <property type="component" value="Unassembled WGS sequence"/>
</dbReference>
<dbReference type="GeneTree" id="ENSGT00970000193390"/>
<reference evidence="8" key="1">
    <citation type="submission" date="2018-06" db="EMBL/GenBank/DDBJ databases">
        <title>Genome assembly of Danube salmon.</title>
        <authorList>
            <person name="Macqueen D.J."/>
            <person name="Gundappa M.K."/>
        </authorList>
    </citation>
    <scope>NUCLEOTIDE SEQUENCE [LARGE SCALE GENOMIC DNA]</scope>
</reference>
<dbReference type="Pfam" id="PF13923">
    <property type="entry name" value="zf-C3HC4_2"/>
    <property type="match status" value="1"/>
</dbReference>
<keyword evidence="1" id="KW-0479">Metal-binding</keyword>
<dbReference type="Ensembl" id="ENSHHUT00000033414.1">
    <property type="protein sequence ID" value="ENSHHUP00000032098.1"/>
    <property type="gene ID" value="ENSHHUG00000020380.1"/>
</dbReference>
<evidence type="ECO:0000259" key="6">
    <source>
        <dbReference type="PROSITE" id="PS50119"/>
    </source>
</evidence>
<feature type="domain" description="RING-type" evidence="5">
    <location>
        <begin position="16"/>
        <end position="57"/>
    </location>
</feature>
<dbReference type="Gene3D" id="3.30.40.10">
    <property type="entry name" value="Zinc/RING finger domain, C3HC4 (zinc finger)"/>
    <property type="match status" value="1"/>
</dbReference>
<keyword evidence="3" id="KW-0862">Zinc</keyword>
<dbReference type="InterPro" id="IPR001841">
    <property type="entry name" value="Znf_RING"/>
</dbReference>
<protein>
    <submittedName>
        <fullName evidence="7">Uncharacterized protein</fullName>
    </submittedName>
</protein>
<dbReference type="InterPro" id="IPR000315">
    <property type="entry name" value="Znf_B-box"/>
</dbReference>
<keyword evidence="8" id="KW-1185">Reference proteome</keyword>
<sequence length="219" mass="25158">MLQQGPSAALEDELSCPICSEFFQDSVSLKSQHSFCRSCLETPAWIQQKQRECPVCRPSMSNMKLRNIVEAYLQREGKEGNEGRAVCLVLCSIHNKKLRYFCKECEELVCAVCVETELHAKHKHLSVKEEVQWRKRELMSLLYNLPGKLELDITQARASRERAAQYIKTQAQTTAGQIKSEFAKLHQFLRAEEEARLAALKQEESKKTGLLTERINRLT</sequence>
<keyword evidence="2 4" id="KW-0863">Zinc-finger</keyword>
<dbReference type="AlphaFoldDB" id="A0A4W5M1Y9"/>
<dbReference type="SMART" id="SM00336">
    <property type="entry name" value="BBOX"/>
    <property type="match status" value="1"/>
</dbReference>
<dbReference type="Pfam" id="PF00643">
    <property type="entry name" value="zf-B_box"/>
    <property type="match status" value="1"/>
</dbReference>
<dbReference type="PROSITE" id="PS50119">
    <property type="entry name" value="ZF_BBOX"/>
    <property type="match status" value="1"/>
</dbReference>
<proteinExistence type="predicted"/>
<dbReference type="STRING" id="62062.ENSHHUP00000032098"/>
<evidence type="ECO:0000256" key="2">
    <source>
        <dbReference type="ARBA" id="ARBA00022771"/>
    </source>
</evidence>
<dbReference type="GO" id="GO:0008270">
    <property type="term" value="F:zinc ion binding"/>
    <property type="evidence" value="ECO:0007669"/>
    <property type="project" value="UniProtKB-KW"/>
</dbReference>
<dbReference type="InterPro" id="IPR050143">
    <property type="entry name" value="TRIM/RBCC"/>
</dbReference>
<evidence type="ECO:0000256" key="3">
    <source>
        <dbReference type="ARBA" id="ARBA00022833"/>
    </source>
</evidence>
<dbReference type="SUPFAM" id="SSF57845">
    <property type="entry name" value="B-box zinc-binding domain"/>
    <property type="match status" value="1"/>
</dbReference>
<reference evidence="7" key="3">
    <citation type="submission" date="2025-09" db="UniProtKB">
        <authorList>
            <consortium name="Ensembl"/>
        </authorList>
    </citation>
    <scope>IDENTIFICATION</scope>
</reference>
<dbReference type="CDD" id="cd19756">
    <property type="entry name" value="Bbox2"/>
    <property type="match status" value="1"/>
</dbReference>
<dbReference type="InterPro" id="IPR013083">
    <property type="entry name" value="Znf_RING/FYVE/PHD"/>
</dbReference>
<dbReference type="PANTHER" id="PTHR24103">
    <property type="entry name" value="E3 UBIQUITIN-PROTEIN LIGASE TRIM"/>
    <property type="match status" value="1"/>
</dbReference>
<dbReference type="PROSITE" id="PS50089">
    <property type="entry name" value="ZF_RING_2"/>
    <property type="match status" value="1"/>
</dbReference>
<dbReference type="Gene3D" id="3.30.160.60">
    <property type="entry name" value="Classic Zinc Finger"/>
    <property type="match status" value="1"/>
</dbReference>
<evidence type="ECO:0000256" key="4">
    <source>
        <dbReference type="PROSITE-ProRule" id="PRU00024"/>
    </source>
</evidence>
<reference evidence="7" key="2">
    <citation type="submission" date="2025-08" db="UniProtKB">
        <authorList>
            <consortium name="Ensembl"/>
        </authorList>
    </citation>
    <scope>IDENTIFICATION</scope>
</reference>
<evidence type="ECO:0000313" key="7">
    <source>
        <dbReference type="Ensembl" id="ENSHHUP00000032098.1"/>
    </source>
</evidence>